<keyword evidence="1" id="KW-0812">Transmembrane</keyword>
<evidence type="ECO:0000313" key="2">
    <source>
        <dbReference type="EMBL" id="OXR39915.1"/>
    </source>
</evidence>
<feature type="transmembrane region" description="Helical" evidence="1">
    <location>
        <begin position="12"/>
        <end position="33"/>
    </location>
</feature>
<comment type="caution">
    <text evidence="2">The sequence shown here is derived from an EMBL/GenBank/DDBJ whole genome shotgun (WGS) entry which is preliminary data.</text>
</comment>
<dbReference type="Proteomes" id="UP000215506">
    <property type="component" value="Unassembled WGS sequence"/>
</dbReference>
<organism evidence="2 3">
    <name type="scientific">Nocardia cerradoensis</name>
    <dbReference type="NCBI Taxonomy" id="85688"/>
    <lineage>
        <taxon>Bacteria</taxon>
        <taxon>Bacillati</taxon>
        <taxon>Actinomycetota</taxon>
        <taxon>Actinomycetes</taxon>
        <taxon>Mycobacteriales</taxon>
        <taxon>Nocardiaceae</taxon>
        <taxon>Nocardia</taxon>
    </lineage>
</organism>
<reference evidence="2 3" key="1">
    <citation type="submission" date="2017-07" db="EMBL/GenBank/DDBJ databases">
        <title>First draft Genome Sequence of Nocardia cerradoensis isolated from human infection.</title>
        <authorList>
            <person name="Carrasco G."/>
        </authorList>
    </citation>
    <scope>NUCLEOTIDE SEQUENCE [LARGE SCALE GENOMIC DNA]</scope>
    <source>
        <strain evidence="2 3">CNM20130759</strain>
    </source>
</reference>
<protein>
    <submittedName>
        <fullName evidence="2">Uncharacterized protein</fullName>
    </submittedName>
</protein>
<keyword evidence="1" id="KW-1133">Transmembrane helix</keyword>
<name>A0A231GTN9_9NOCA</name>
<evidence type="ECO:0000313" key="3">
    <source>
        <dbReference type="Proteomes" id="UP000215506"/>
    </source>
</evidence>
<accession>A0A231GTN9</accession>
<dbReference type="RefSeq" id="WP_039782342.1">
    <property type="nucleotide sequence ID" value="NZ_JAAXOR010000007.1"/>
</dbReference>
<keyword evidence="1" id="KW-0472">Membrane</keyword>
<evidence type="ECO:0000256" key="1">
    <source>
        <dbReference type="SAM" id="Phobius"/>
    </source>
</evidence>
<sequence>MPNTTRIPLADVLAARALYVIALPLLAIGDVVVYHGSQPSEHGEEFVVIGATNGRLGLMHRRGGYSMSNVRRTSVTPTGDVADMCEHCGHPAEDEHCVRATCDCRHGAPMTFAEQFDAIATGTEQVIRANDGTPVSVMLSAAEYVRLLEQVR</sequence>
<keyword evidence="3" id="KW-1185">Reference proteome</keyword>
<gene>
    <name evidence="2" type="ORF">B7C42_08020</name>
</gene>
<proteinExistence type="predicted"/>
<dbReference type="AlphaFoldDB" id="A0A231GTN9"/>
<dbReference type="EMBL" id="NGAF01000052">
    <property type="protein sequence ID" value="OXR39915.1"/>
    <property type="molecule type" value="Genomic_DNA"/>
</dbReference>